<dbReference type="HOGENOM" id="CLU_007100_4_4_0"/>
<reference evidence="9 10" key="2">
    <citation type="journal article" date="2011" name="Mol. Biol. Evol.">
        <title>Unity in variety--the pan-genome of the Chlamydiae.</title>
        <authorList>
            <person name="Collingro A."/>
            <person name="Tischler P."/>
            <person name="Weinmaier T."/>
            <person name="Penz T."/>
            <person name="Heinz E."/>
            <person name="Brunham R.C."/>
            <person name="Read T.D."/>
            <person name="Bavoil P.M."/>
            <person name="Sachse K."/>
            <person name="Kahane S."/>
            <person name="Friedman M.G."/>
            <person name="Rattei T."/>
            <person name="Myers G.S."/>
            <person name="Horn M."/>
        </authorList>
    </citation>
    <scope>NUCLEOTIDE SEQUENCE [LARGE SCALE GENOMIC DNA]</scope>
    <source>
        <strain evidence="10">UV7</strain>
    </source>
</reference>
<feature type="transmembrane region" description="Helical" evidence="7">
    <location>
        <begin position="217"/>
        <end position="234"/>
    </location>
</feature>
<keyword evidence="4 7" id="KW-1133">Transmembrane helix</keyword>
<dbReference type="PRINTS" id="PR01437">
    <property type="entry name" value="NUOXDRDTASE4"/>
</dbReference>
<feature type="transmembrane region" description="Helical" evidence="7">
    <location>
        <begin position="87"/>
        <end position="111"/>
    </location>
</feature>
<keyword evidence="9" id="KW-0560">Oxidoreductase</keyword>
<comment type="similarity">
    <text evidence="2">Belongs to the complex I subunit 4 family.</text>
</comment>
<dbReference type="NCBIfam" id="TIGR01972">
    <property type="entry name" value="NDH_I_M"/>
    <property type="match status" value="1"/>
</dbReference>
<accession>F8KV76</accession>
<evidence type="ECO:0000259" key="8">
    <source>
        <dbReference type="Pfam" id="PF00361"/>
    </source>
</evidence>
<evidence type="ECO:0000313" key="10">
    <source>
        <dbReference type="Proteomes" id="UP000000495"/>
    </source>
</evidence>
<dbReference type="InterPro" id="IPR003918">
    <property type="entry name" value="NADH_UbQ_OxRdtase"/>
</dbReference>
<dbReference type="GO" id="GO:0012505">
    <property type="term" value="C:endomembrane system"/>
    <property type="evidence" value="ECO:0007669"/>
    <property type="project" value="UniProtKB-SubCell"/>
</dbReference>
<dbReference type="GO" id="GO:0016020">
    <property type="term" value="C:membrane"/>
    <property type="evidence" value="ECO:0007669"/>
    <property type="project" value="UniProtKB-SubCell"/>
</dbReference>
<feature type="transmembrane region" description="Helical" evidence="7">
    <location>
        <begin position="267"/>
        <end position="284"/>
    </location>
</feature>
<dbReference type="KEGG" id="puv:PUV_26480"/>
<comment type="subcellular location">
    <subcellularLocation>
        <location evidence="1">Endomembrane system</location>
        <topology evidence="1">Multi-pass membrane protein</topology>
    </subcellularLocation>
    <subcellularLocation>
        <location evidence="6">Membrane</location>
        <topology evidence="6">Multi-pass membrane protein</topology>
    </subcellularLocation>
</comment>
<dbReference type="GO" id="GO:0015990">
    <property type="term" value="P:electron transport coupled proton transport"/>
    <property type="evidence" value="ECO:0007669"/>
    <property type="project" value="TreeGrafter"/>
</dbReference>
<reference key="1">
    <citation type="journal article" date="2011" name="Mol. Biol. Evol.">
        <title>Unity in variety -- the pan-genome of the Chlamydiae.</title>
        <authorList>
            <person name="Collingro A."/>
            <person name="Tischler P."/>
            <person name="Weinmaier T."/>
            <person name="Penz T."/>
            <person name="Heinz E."/>
            <person name="Brunham R.C."/>
            <person name="Read T.D."/>
            <person name="Bavoil P.M."/>
            <person name="Sachse K."/>
            <person name="Kahane S."/>
            <person name="Friedman M.G."/>
            <person name="Rattei T."/>
            <person name="Myers G.S.A."/>
            <person name="Horn M."/>
        </authorList>
    </citation>
    <scope>NUCLEOTIDE SEQUENCE</scope>
    <source>
        <strain>UV7</strain>
    </source>
</reference>
<dbReference type="InterPro" id="IPR010227">
    <property type="entry name" value="NADH_Q_OxRdtase_chainM/4"/>
</dbReference>
<feature type="domain" description="NADH:quinone oxidoreductase/Mrp antiporter transmembrane" evidence="8">
    <location>
        <begin position="140"/>
        <end position="428"/>
    </location>
</feature>
<keyword evidence="10" id="KW-1185">Reference proteome</keyword>
<keyword evidence="3 6" id="KW-0812">Transmembrane</keyword>
<feature type="transmembrane region" description="Helical" evidence="7">
    <location>
        <begin position="346"/>
        <end position="363"/>
    </location>
</feature>
<dbReference type="eggNOG" id="COG1008">
    <property type="taxonomic scope" value="Bacteria"/>
</dbReference>
<feature type="transmembrane region" description="Helical" evidence="7">
    <location>
        <begin position="384"/>
        <end position="401"/>
    </location>
</feature>
<organism evidence="9 10">
    <name type="scientific">Parachlamydia acanthamoebae (strain UV7)</name>
    <dbReference type="NCBI Taxonomy" id="765952"/>
    <lineage>
        <taxon>Bacteria</taxon>
        <taxon>Pseudomonadati</taxon>
        <taxon>Chlamydiota</taxon>
        <taxon>Chlamydiia</taxon>
        <taxon>Parachlamydiales</taxon>
        <taxon>Parachlamydiaceae</taxon>
        <taxon>Parachlamydia</taxon>
    </lineage>
</organism>
<dbReference type="GO" id="GO:0008137">
    <property type="term" value="F:NADH dehydrogenase (ubiquinone) activity"/>
    <property type="evidence" value="ECO:0007669"/>
    <property type="project" value="InterPro"/>
</dbReference>
<evidence type="ECO:0000256" key="2">
    <source>
        <dbReference type="ARBA" id="ARBA00009025"/>
    </source>
</evidence>
<feature type="transmembrane region" description="Helical" evidence="7">
    <location>
        <begin position="315"/>
        <end position="334"/>
    </location>
</feature>
<dbReference type="PANTHER" id="PTHR43507:SF1">
    <property type="entry name" value="NADH-UBIQUINONE OXIDOREDUCTASE CHAIN 4"/>
    <property type="match status" value="1"/>
</dbReference>
<dbReference type="Proteomes" id="UP000000495">
    <property type="component" value="Chromosome"/>
</dbReference>
<feature type="transmembrane region" description="Helical" evidence="7">
    <location>
        <begin position="123"/>
        <end position="140"/>
    </location>
</feature>
<feature type="transmembrane region" description="Helical" evidence="7">
    <location>
        <begin position="462"/>
        <end position="480"/>
    </location>
</feature>
<name>F8KV76_PARAV</name>
<feature type="transmembrane region" description="Helical" evidence="7">
    <location>
        <begin position="421"/>
        <end position="441"/>
    </location>
</feature>
<dbReference type="STRING" id="765952.PUV_26480"/>
<dbReference type="PANTHER" id="PTHR43507">
    <property type="entry name" value="NADH-UBIQUINONE OXIDOREDUCTASE CHAIN 4"/>
    <property type="match status" value="1"/>
</dbReference>
<feature type="transmembrane region" description="Helical" evidence="7">
    <location>
        <begin position="20"/>
        <end position="40"/>
    </location>
</feature>
<keyword evidence="5 7" id="KW-0472">Membrane</keyword>
<sequence length="504" mass="56434">MDGYGNGHFDFLLRILKDIMQTLLWLFLIPFLAAILMIIMPRGSGKFLKGIAFLFSLLPLGILLYHHANLNGSSVQLPWLHPLSIEFYLHVDSLSLLFLYLTAIIIPIAILSAWDALSFPRTFYALVLILQGLLIGFFTARDLALFTIFWEGMLIPLYFIINLWGGAQRQSAALKFLIYMIAGSVLMVLAVLALYFSSATSGMGTFNLDALAKITSHISYTPWLCAVFLLAFSVKTPLFPFHAWLPDAYCQASTPGTILLSSLLSKAGIYGILRISYGLFPLIMQKWNPWLLGFAIAGVFYGGLAAWRQKDFKRLIAYSSLSHVNFILAGLFIWNQASQSGAILQALNHGLTIAGLFLVIGWLEERLGTTSMLETSGLAKYFPHLCWITMIFVLSSVALPGTNNFIGELLILFGLFSKNPWLAGFLGLTVILSVIYMLRFMQKVYFENPTQLKQIWSDVRGKEFMIVFPLIALILWIGLYPEPVLKQIESISHISALTEPQETQ</sequence>
<feature type="transmembrane region" description="Helical" evidence="7">
    <location>
        <begin position="146"/>
        <end position="164"/>
    </location>
</feature>
<gene>
    <name evidence="9" type="primary">nuoM</name>
    <name evidence="9" type="ordered locus">PUV_26480</name>
</gene>
<dbReference type="AlphaFoldDB" id="F8KV76"/>
<feature type="transmembrane region" description="Helical" evidence="7">
    <location>
        <begin position="176"/>
        <end position="197"/>
    </location>
</feature>
<feature type="transmembrane region" description="Helical" evidence="7">
    <location>
        <begin position="290"/>
        <end position="308"/>
    </location>
</feature>
<dbReference type="GO" id="GO:0048039">
    <property type="term" value="F:ubiquinone binding"/>
    <property type="evidence" value="ECO:0007669"/>
    <property type="project" value="TreeGrafter"/>
</dbReference>
<dbReference type="InterPro" id="IPR001750">
    <property type="entry name" value="ND/Mrp_TM"/>
</dbReference>
<evidence type="ECO:0000256" key="6">
    <source>
        <dbReference type="RuleBase" id="RU000320"/>
    </source>
</evidence>
<proteinExistence type="inferred from homology"/>
<protein>
    <submittedName>
        <fullName evidence="9">NADH-quinone oxidoreductase subunit M</fullName>
        <ecNumber evidence="9">1.6.99.5</ecNumber>
    </submittedName>
</protein>
<dbReference type="GO" id="GO:0042773">
    <property type="term" value="P:ATP synthesis coupled electron transport"/>
    <property type="evidence" value="ECO:0007669"/>
    <property type="project" value="InterPro"/>
</dbReference>
<feature type="transmembrane region" description="Helical" evidence="7">
    <location>
        <begin position="47"/>
        <end position="67"/>
    </location>
</feature>
<dbReference type="EC" id="1.6.99.5" evidence="9"/>
<evidence type="ECO:0000256" key="3">
    <source>
        <dbReference type="ARBA" id="ARBA00022692"/>
    </source>
</evidence>
<evidence type="ECO:0000256" key="5">
    <source>
        <dbReference type="ARBA" id="ARBA00023136"/>
    </source>
</evidence>
<evidence type="ECO:0000256" key="4">
    <source>
        <dbReference type="ARBA" id="ARBA00022989"/>
    </source>
</evidence>
<dbReference type="EMBL" id="FR872580">
    <property type="protein sequence ID" value="CCB87598.1"/>
    <property type="molecule type" value="Genomic_DNA"/>
</dbReference>
<dbReference type="GO" id="GO:0003954">
    <property type="term" value="F:NADH dehydrogenase activity"/>
    <property type="evidence" value="ECO:0007669"/>
    <property type="project" value="TreeGrafter"/>
</dbReference>
<dbReference type="Pfam" id="PF00361">
    <property type="entry name" value="Proton_antipo_M"/>
    <property type="match status" value="1"/>
</dbReference>
<evidence type="ECO:0000256" key="1">
    <source>
        <dbReference type="ARBA" id="ARBA00004127"/>
    </source>
</evidence>
<evidence type="ECO:0000256" key="7">
    <source>
        <dbReference type="SAM" id="Phobius"/>
    </source>
</evidence>
<evidence type="ECO:0000313" key="9">
    <source>
        <dbReference type="EMBL" id="CCB87598.1"/>
    </source>
</evidence>